<proteinExistence type="predicted"/>
<sequence length="175" mass="20177">MCKKNPTDNSSSHELVGTWKTSCLTQSDNSSRIYTLVFTNSERTWQLQNYENDDCTIYYRLFSDKYNSLTFGDIASYPDGYQGHEISFIQESLNLTPTNSSYTDYLNENNRCGMSDWEMNTSKDYAGKVCWGDSQYMNGSSWYGKYALKGNNLYITKIDQISAPTELISRIYSKQ</sequence>
<dbReference type="EMBL" id="UINC01125434">
    <property type="protein sequence ID" value="SVD03255.1"/>
    <property type="molecule type" value="Genomic_DNA"/>
</dbReference>
<accession>A0A382S1D1</accession>
<gene>
    <name evidence="1" type="ORF">METZ01_LOCUS356109</name>
</gene>
<organism evidence="1">
    <name type="scientific">marine metagenome</name>
    <dbReference type="NCBI Taxonomy" id="408172"/>
    <lineage>
        <taxon>unclassified sequences</taxon>
        <taxon>metagenomes</taxon>
        <taxon>ecological metagenomes</taxon>
    </lineage>
</organism>
<evidence type="ECO:0000313" key="1">
    <source>
        <dbReference type="EMBL" id="SVD03255.1"/>
    </source>
</evidence>
<dbReference type="AlphaFoldDB" id="A0A382S1D1"/>
<protein>
    <submittedName>
        <fullName evidence="1">Uncharacterized protein</fullName>
    </submittedName>
</protein>
<name>A0A382S1D1_9ZZZZ</name>
<reference evidence="1" key="1">
    <citation type="submission" date="2018-05" db="EMBL/GenBank/DDBJ databases">
        <authorList>
            <person name="Lanie J.A."/>
            <person name="Ng W.-L."/>
            <person name="Kazmierczak K.M."/>
            <person name="Andrzejewski T.M."/>
            <person name="Davidsen T.M."/>
            <person name="Wayne K.J."/>
            <person name="Tettelin H."/>
            <person name="Glass J.I."/>
            <person name="Rusch D."/>
            <person name="Podicherti R."/>
            <person name="Tsui H.-C.T."/>
            <person name="Winkler M.E."/>
        </authorList>
    </citation>
    <scope>NUCLEOTIDE SEQUENCE</scope>
</reference>